<dbReference type="AlphaFoldDB" id="A0A183JZ69"/>
<gene>
    <name evidence="1" type="ORF">SCUD_LOCUS8026</name>
</gene>
<reference evidence="1 2" key="2">
    <citation type="submission" date="2018-11" db="EMBL/GenBank/DDBJ databases">
        <authorList>
            <consortium name="Pathogen Informatics"/>
        </authorList>
    </citation>
    <scope>NUCLEOTIDE SEQUENCE [LARGE SCALE GENOMIC DNA]</scope>
    <source>
        <strain evidence="1">Dakar</strain>
        <strain evidence="2">Dakar, Senegal</strain>
    </source>
</reference>
<accession>A0A183JZ69</accession>
<evidence type="ECO:0000313" key="3">
    <source>
        <dbReference type="WBParaSite" id="SCUD_0000802601-mRNA-1"/>
    </source>
</evidence>
<proteinExistence type="predicted"/>
<protein>
    <submittedName>
        <fullName evidence="3">MSP domain-containing protein</fullName>
    </submittedName>
</protein>
<organism evidence="3">
    <name type="scientific">Schistosoma curassoni</name>
    <dbReference type="NCBI Taxonomy" id="6186"/>
    <lineage>
        <taxon>Eukaryota</taxon>
        <taxon>Metazoa</taxon>
        <taxon>Spiralia</taxon>
        <taxon>Lophotrochozoa</taxon>
        <taxon>Platyhelminthes</taxon>
        <taxon>Trematoda</taxon>
        <taxon>Digenea</taxon>
        <taxon>Strigeidida</taxon>
        <taxon>Schistosomatoidea</taxon>
        <taxon>Schistosomatidae</taxon>
        <taxon>Schistosoma</taxon>
    </lineage>
</organism>
<sequence length="31" mass="3647">MKHIRNRKFFIQAVTKNETQTYVSIPPTLAN</sequence>
<evidence type="ECO:0000313" key="2">
    <source>
        <dbReference type="Proteomes" id="UP000279833"/>
    </source>
</evidence>
<dbReference type="EMBL" id="UZAK01032573">
    <property type="protein sequence ID" value="VDP28922.1"/>
    <property type="molecule type" value="Genomic_DNA"/>
</dbReference>
<name>A0A183JZ69_9TREM</name>
<keyword evidence="2" id="KW-1185">Reference proteome</keyword>
<dbReference type="Proteomes" id="UP000279833">
    <property type="component" value="Unassembled WGS sequence"/>
</dbReference>
<dbReference type="WBParaSite" id="SCUD_0000802601-mRNA-1">
    <property type="protein sequence ID" value="SCUD_0000802601-mRNA-1"/>
    <property type="gene ID" value="SCUD_0000802601"/>
</dbReference>
<reference evidence="3" key="1">
    <citation type="submission" date="2016-06" db="UniProtKB">
        <authorList>
            <consortium name="WormBaseParasite"/>
        </authorList>
    </citation>
    <scope>IDENTIFICATION</scope>
</reference>
<evidence type="ECO:0000313" key="1">
    <source>
        <dbReference type="EMBL" id="VDP28922.1"/>
    </source>
</evidence>